<keyword evidence="8" id="KW-0482">Metalloprotease</keyword>
<keyword evidence="6" id="KW-0378">Hydrolase</keyword>
<dbReference type="InterPro" id="IPR018497">
    <property type="entry name" value="Peptidase_M13_C"/>
</dbReference>
<dbReference type="GO" id="GO:0004222">
    <property type="term" value="F:metalloendopeptidase activity"/>
    <property type="evidence" value="ECO:0007669"/>
    <property type="project" value="InterPro"/>
</dbReference>
<evidence type="ECO:0000259" key="10">
    <source>
        <dbReference type="Pfam" id="PF01431"/>
    </source>
</evidence>
<dbReference type="PANTHER" id="PTHR11733:SF167">
    <property type="entry name" value="FI17812P1-RELATED"/>
    <property type="match status" value="1"/>
</dbReference>
<dbReference type="Gene3D" id="1.10.1380.10">
    <property type="entry name" value="Neutral endopeptidase , domain2"/>
    <property type="match status" value="1"/>
</dbReference>
<keyword evidence="5" id="KW-0479">Metal-binding</keyword>
<evidence type="ECO:0000313" key="12">
    <source>
        <dbReference type="EMBL" id="KAI8041196.1"/>
    </source>
</evidence>
<keyword evidence="9" id="KW-0732">Signal</keyword>
<gene>
    <name evidence="12" type="ORF">M5D96_005450</name>
</gene>
<feature type="domain" description="Peptidase M13 C-terminal" evidence="10">
    <location>
        <begin position="341"/>
        <end position="411"/>
    </location>
</feature>
<dbReference type="AlphaFoldDB" id="A0A9Q0BR67"/>
<evidence type="ECO:0000256" key="5">
    <source>
        <dbReference type="ARBA" id="ARBA00022723"/>
    </source>
</evidence>
<keyword evidence="7" id="KW-0862">Zinc</keyword>
<dbReference type="InterPro" id="IPR024079">
    <property type="entry name" value="MetalloPept_cat_dom_sf"/>
</dbReference>
<evidence type="ECO:0000256" key="9">
    <source>
        <dbReference type="SAM" id="SignalP"/>
    </source>
</evidence>
<evidence type="ECO:0000256" key="6">
    <source>
        <dbReference type="ARBA" id="ARBA00022801"/>
    </source>
</evidence>
<sequence>MTWIVGLLLVSIVNASLYEKTINEANAWMLDYVLANGKKDSSPCTNFPEYACGKYAERHIGEPFSGIFQDISHKVKWLEMNSTMSAFDDQSIDARLLRLYQGCLEAPPETRKIDHFLRLAPPGEGLTWPLLTTNGPELKWMSTLAYLFNQYGFTNVTYLHREVQNLAKVHNKGNRQVITVEQMTSRTSYDWQEFIQTIVGHDIQPNFRLQYEIKPGGDPIDCIKYVRQNMYVASSLLITERFHPNLPMLLPKIEIIFEGVRQQLLLKIEHNRLRLTAGQKDMALRKGLEIPMDDQDFAREHLNLLHFTAGKTLKQLNELSVDPKKYFILPEPDTFSSSGPYYLGPENVIVLPVDLLQEPFFLSLGFVLARELMHAIDKDNILYDSEGNVNEFGIEIAESRRFKKSLKCLGKTKFTNDRLADIGGLYLAYSAYLESWIVWLLLVSIVSASLNEKTIDEPHTWILNNILGNGNENSSACTNFSEYACGKNAERHKGELFSGIFQEISHKVNHYLIDEIGHFLRLAPPGEGLTWPLLTTSGTELKWMNSLAYLYSQYGFTNVLVDVQLRKNYENSTEHIFKLKNPKIDKLFDYGAALRILFDLNIVARLPLLQNLKKLESDIQNLAKFHDNGNIQVMSVEQLSRRTGCEWQEFIQTIVGPETQPSFRLEVENFDYFIALKRLIDSTDAELLGNYIMIQFAIFLQEEIEDGGYTIDCIKYVRRNMYVAASILIMERFVPHLPMFHQKIEKIFEEIRQQLLLQIEHNRLGLTSKQKDMVSRKIRATILNVGNLPSRSHHREFLNKYYEDLEIPVADKDFAREHLNLLRFNTRKTVTQLNESVLNANMDFILPEPARITSSGPYYLSPENVIVLPVELLQEPSSCWTATMCLHIAQWALFWPGN</sequence>
<dbReference type="PROSITE" id="PS51885">
    <property type="entry name" value="NEPRILYSIN"/>
    <property type="match status" value="1"/>
</dbReference>
<dbReference type="InterPro" id="IPR000718">
    <property type="entry name" value="Peptidase_M13"/>
</dbReference>
<reference evidence="12" key="1">
    <citation type="journal article" date="2023" name="Genome Biol. Evol.">
        <title>Long-read-based Genome Assembly of Drosophila gunungcola Reveals Fewer Chemosensory Genes in Flower-breeding Species.</title>
        <authorList>
            <person name="Negi A."/>
            <person name="Liao B.Y."/>
            <person name="Yeh S.D."/>
        </authorList>
    </citation>
    <scope>NUCLEOTIDE SEQUENCE</scope>
    <source>
        <strain evidence="12">Sukarami</strain>
    </source>
</reference>
<comment type="similarity">
    <text evidence="3">Belongs to the peptidase M13 family.</text>
</comment>
<dbReference type="Pfam" id="PF05649">
    <property type="entry name" value="Peptidase_M13_N"/>
    <property type="match status" value="1"/>
</dbReference>
<evidence type="ECO:0000256" key="4">
    <source>
        <dbReference type="ARBA" id="ARBA00022670"/>
    </source>
</evidence>
<feature type="signal peptide" evidence="9">
    <location>
        <begin position="1"/>
        <end position="15"/>
    </location>
</feature>
<protein>
    <submittedName>
        <fullName evidence="12">Uncharacterized protein</fullName>
    </submittedName>
</protein>
<dbReference type="GO" id="GO:0005886">
    <property type="term" value="C:plasma membrane"/>
    <property type="evidence" value="ECO:0007669"/>
    <property type="project" value="TreeGrafter"/>
</dbReference>
<evidence type="ECO:0000256" key="7">
    <source>
        <dbReference type="ARBA" id="ARBA00022833"/>
    </source>
</evidence>
<comment type="subcellular location">
    <subcellularLocation>
        <location evidence="2">Cell membrane</location>
        <topology evidence="2">Single-pass type II membrane protein</topology>
    </subcellularLocation>
</comment>
<dbReference type="InterPro" id="IPR042089">
    <property type="entry name" value="Peptidase_M13_dom_2"/>
</dbReference>
<comment type="cofactor">
    <cofactor evidence="1">
        <name>Zn(2+)</name>
        <dbReference type="ChEBI" id="CHEBI:29105"/>
    </cofactor>
</comment>
<keyword evidence="4" id="KW-0645">Protease</keyword>
<dbReference type="Pfam" id="PF01431">
    <property type="entry name" value="Peptidase_M13"/>
    <property type="match status" value="1"/>
</dbReference>
<name>A0A9Q0BR67_9MUSC</name>
<evidence type="ECO:0000256" key="8">
    <source>
        <dbReference type="ARBA" id="ARBA00023049"/>
    </source>
</evidence>
<dbReference type="EMBL" id="JAMKOV010000003">
    <property type="protein sequence ID" value="KAI8041196.1"/>
    <property type="molecule type" value="Genomic_DNA"/>
</dbReference>
<organism evidence="12 13">
    <name type="scientific">Drosophila gunungcola</name>
    <name type="common">fruit fly</name>
    <dbReference type="NCBI Taxonomy" id="103775"/>
    <lineage>
        <taxon>Eukaryota</taxon>
        <taxon>Metazoa</taxon>
        <taxon>Ecdysozoa</taxon>
        <taxon>Arthropoda</taxon>
        <taxon>Hexapoda</taxon>
        <taxon>Insecta</taxon>
        <taxon>Pterygota</taxon>
        <taxon>Neoptera</taxon>
        <taxon>Endopterygota</taxon>
        <taxon>Diptera</taxon>
        <taxon>Brachycera</taxon>
        <taxon>Muscomorpha</taxon>
        <taxon>Ephydroidea</taxon>
        <taxon>Drosophilidae</taxon>
        <taxon>Drosophila</taxon>
        <taxon>Sophophora</taxon>
    </lineage>
</organism>
<evidence type="ECO:0000256" key="2">
    <source>
        <dbReference type="ARBA" id="ARBA00004401"/>
    </source>
</evidence>
<comment type="caution">
    <text evidence="12">The sequence shown here is derived from an EMBL/GenBank/DDBJ whole genome shotgun (WGS) entry which is preliminary data.</text>
</comment>
<dbReference type="SUPFAM" id="SSF55486">
    <property type="entry name" value="Metalloproteases ('zincins'), catalytic domain"/>
    <property type="match status" value="2"/>
</dbReference>
<evidence type="ECO:0000256" key="1">
    <source>
        <dbReference type="ARBA" id="ARBA00001947"/>
    </source>
</evidence>
<dbReference type="InterPro" id="IPR008753">
    <property type="entry name" value="Peptidase_M13_N"/>
</dbReference>
<evidence type="ECO:0000313" key="13">
    <source>
        <dbReference type="Proteomes" id="UP001059596"/>
    </source>
</evidence>
<feature type="chain" id="PRO_5040408158" evidence="9">
    <location>
        <begin position="16"/>
        <end position="898"/>
    </location>
</feature>
<evidence type="ECO:0000259" key="11">
    <source>
        <dbReference type="Pfam" id="PF05649"/>
    </source>
</evidence>
<dbReference type="GO" id="GO:0016485">
    <property type="term" value="P:protein processing"/>
    <property type="evidence" value="ECO:0007669"/>
    <property type="project" value="TreeGrafter"/>
</dbReference>
<keyword evidence="13" id="KW-1185">Reference proteome</keyword>
<evidence type="ECO:0000256" key="3">
    <source>
        <dbReference type="ARBA" id="ARBA00007357"/>
    </source>
</evidence>
<accession>A0A9Q0BR67</accession>
<dbReference type="Proteomes" id="UP001059596">
    <property type="component" value="Unassembled WGS sequence"/>
</dbReference>
<proteinExistence type="inferred from homology"/>
<feature type="domain" description="Peptidase M13 N-terminal" evidence="11">
    <location>
        <begin position="539"/>
        <end position="763"/>
    </location>
</feature>
<dbReference type="PANTHER" id="PTHR11733">
    <property type="entry name" value="ZINC METALLOPROTEASE FAMILY M13 NEPRILYSIN-RELATED"/>
    <property type="match status" value="1"/>
</dbReference>
<dbReference type="Gene3D" id="3.40.390.10">
    <property type="entry name" value="Collagenase (Catalytic Domain)"/>
    <property type="match status" value="1"/>
</dbReference>